<sequence length="174" mass="20670">MVPTRGFLKGRKLWRYVTGDITCPVKGVMTENDKAKDGTSKSKVDVEKDFVEKLEDWEKLIWDQLTSCEPVLKDATDAKAYEDYYNHTRLIQFLMTLTDDYEPFTYSFLHQTPLPGLEDTLPRLKYKETRLRLTHFRFEKAFVVTDKRRKFCRNDNRPSHILPYCPSVECRKFK</sequence>
<gene>
    <name evidence="1" type="ORF">PIB30_037277</name>
</gene>
<name>A0ABU6VBX0_9FABA</name>
<evidence type="ECO:0000313" key="1">
    <source>
        <dbReference type="EMBL" id="MED6171076.1"/>
    </source>
</evidence>
<dbReference type="Proteomes" id="UP001341840">
    <property type="component" value="Unassembled WGS sequence"/>
</dbReference>
<dbReference type="EMBL" id="JASCZI010151221">
    <property type="protein sequence ID" value="MED6171076.1"/>
    <property type="molecule type" value="Genomic_DNA"/>
</dbReference>
<proteinExistence type="predicted"/>
<accession>A0ABU6VBX0</accession>
<comment type="caution">
    <text evidence="1">The sequence shown here is derived from an EMBL/GenBank/DDBJ whole genome shotgun (WGS) entry which is preliminary data.</text>
</comment>
<protein>
    <submittedName>
        <fullName evidence="1">Uncharacterized protein</fullName>
    </submittedName>
</protein>
<organism evidence="1 2">
    <name type="scientific">Stylosanthes scabra</name>
    <dbReference type="NCBI Taxonomy" id="79078"/>
    <lineage>
        <taxon>Eukaryota</taxon>
        <taxon>Viridiplantae</taxon>
        <taxon>Streptophyta</taxon>
        <taxon>Embryophyta</taxon>
        <taxon>Tracheophyta</taxon>
        <taxon>Spermatophyta</taxon>
        <taxon>Magnoliopsida</taxon>
        <taxon>eudicotyledons</taxon>
        <taxon>Gunneridae</taxon>
        <taxon>Pentapetalae</taxon>
        <taxon>rosids</taxon>
        <taxon>fabids</taxon>
        <taxon>Fabales</taxon>
        <taxon>Fabaceae</taxon>
        <taxon>Papilionoideae</taxon>
        <taxon>50 kb inversion clade</taxon>
        <taxon>dalbergioids sensu lato</taxon>
        <taxon>Dalbergieae</taxon>
        <taxon>Pterocarpus clade</taxon>
        <taxon>Stylosanthes</taxon>
    </lineage>
</organism>
<evidence type="ECO:0000313" key="2">
    <source>
        <dbReference type="Proteomes" id="UP001341840"/>
    </source>
</evidence>
<reference evidence="1 2" key="1">
    <citation type="journal article" date="2023" name="Plants (Basel)">
        <title>Bridging the Gap: Combining Genomics and Transcriptomics Approaches to Understand Stylosanthes scabra, an Orphan Legume from the Brazilian Caatinga.</title>
        <authorList>
            <person name="Ferreira-Neto J.R.C."/>
            <person name="da Silva M.D."/>
            <person name="Binneck E."/>
            <person name="de Melo N.F."/>
            <person name="da Silva R.H."/>
            <person name="de Melo A.L.T.M."/>
            <person name="Pandolfi V."/>
            <person name="Bustamante F.O."/>
            <person name="Brasileiro-Vidal A.C."/>
            <person name="Benko-Iseppon A.M."/>
        </authorList>
    </citation>
    <scope>NUCLEOTIDE SEQUENCE [LARGE SCALE GENOMIC DNA]</scope>
    <source>
        <tissue evidence="1">Leaves</tissue>
    </source>
</reference>
<keyword evidence="2" id="KW-1185">Reference proteome</keyword>